<dbReference type="InterPro" id="IPR017871">
    <property type="entry name" value="ABC_transporter-like_CS"/>
</dbReference>
<dbReference type="SUPFAM" id="SSF52540">
    <property type="entry name" value="P-loop containing nucleoside triphosphate hydrolases"/>
    <property type="match status" value="1"/>
</dbReference>
<dbReference type="GO" id="GO:0016887">
    <property type="term" value="F:ATP hydrolysis activity"/>
    <property type="evidence" value="ECO:0007669"/>
    <property type="project" value="InterPro"/>
</dbReference>
<name>A0A367FLJ4_9ACTN</name>
<evidence type="ECO:0000259" key="4">
    <source>
        <dbReference type="PROSITE" id="PS50893"/>
    </source>
</evidence>
<keyword evidence="1" id="KW-0813">Transport</keyword>
<evidence type="ECO:0000313" key="5">
    <source>
        <dbReference type="EMBL" id="RCG31131.1"/>
    </source>
</evidence>
<evidence type="ECO:0000313" key="6">
    <source>
        <dbReference type="Proteomes" id="UP000253094"/>
    </source>
</evidence>
<feature type="domain" description="ABC transporter" evidence="4">
    <location>
        <begin position="6"/>
        <end position="214"/>
    </location>
</feature>
<dbReference type="CDD" id="cd03255">
    <property type="entry name" value="ABC_MJ0796_LolCDE_FtsE"/>
    <property type="match status" value="1"/>
</dbReference>
<dbReference type="InterPro" id="IPR027417">
    <property type="entry name" value="P-loop_NTPase"/>
</dbReference>
<evidence type="ECO:0000256" key="3">
    <source>
        <dbReference type="ARBA" id="ARBA00022840"/>
    </source>
</evidence>
<dbReference type="PROSITE" id="PS50893">
    <property type="entry name" value="ABC_TRANSPORTER_2"/>
    <property type="match status" value="1"/>
</dbReference>
<evidence type="ECO:0000256" key="2">
    <source>
        <dbReference type="ARBA" id="ARBA00022741"/>
    </source>
</evidence>
<dbReference type="Proteomes" id="UP000253094">
    <property type="component" value="Unassembled WGS sequence"/>
</dbReference>
<dbReference type="PANTHER" id="PTHR24220">
    <property type="entry name" value="IMPORT ATP-BINDING PROTEIN"/>
    <property type="match status" value="1"/>
</dbReference>
<dbReference type="Gene3D" id="3.40.50.300">
    <property type="entry name" value="P-loop containing nucleotide triphosphate hydrolases"/>
    <property type="match status" value="1"/>
</dbReference>
<dbReference type="Pfam" id="PF00005">
    <property type="entry name" value="ABC_tran"/>
    <property type="match status" value="1"/>
</dbReference>
<organism evidence="5 6">
    <name type="scientific">Sphaerisporangium album</name>
    <dbReference type="NCBI Taxonomy" id="509200"/>
    <lineage>
        <taxon>Bacteria</taxon>
        <taxon>Bacillati</taxon>
        <taxon>Actinomycetota</taxon>
        <taxon>Actinomycetes</taxon>
        <taxon>Streptosporangiales</taxon>
        <taxon>Streptosporangiaceae</taxon>
        <taxon>Sphaerisporangium</taxon>
    </lineage>
</organism>
<dbReference type="PROSITE" id="PS00211">
    <property type="entry name" value="ABC_TRANSPORTER_1"/>
    <property type="match status" value="1"/>
</dbReference>
<dbReference type="GO" id="GO:0022857">
    <property type="term" value="F:transmembrane transporter activity"/>
    <property type="evidence" value="ECO:0007669"/>
    <property type="project" value="TreeGrafter"/>
</dbReference>
<evidence type="ECO:0000256" key="1">
    <source>
        <dbReference type="ARBA" id="ARBA00022448"/>
    </source>
</evidence>
<keyword evidence="2" id="KW-0547">Nucleotide-binding</keyword>
<sequence length="215" mass="22267">MGTAVVTCQDVARTYGRGGKAVVAVHGVRCSLAPGDQVALLGPSGSGKTTLLHLLAGLDRPTTGTVAWPELDDRPRGRIGVVFQGPSLLPPLDAAENVALPLLIAGLSVVDARAMALRALDSVGIGDLADKLPQELSGGQAQRVAVARVLAGSPRLIIADEPTAQLDSALAARVVELLITVARRLTAALVIATHDPLIADLLPIHWRMRDGALEC</sequence>
<comment type="caution">
    <text evidence="5">The sequence shown here is derived from an EMBL/GenBank/DDBJ whole genome shotgun (WGS) entry which is preliminary data.</text>
</comment>
<accession>A0A367FLJ4</accession>
<keyword evidence="6" id="KW-1185">Reference proteome</keyword>
<dbReference type="SMART" id="SM00382">
    <property type="entry name" value="AAA"/>
    <property type="match status" value="1"/>
</dbReference>
<dbReference type="InterPro" id="IPR003439">
    <property type="entry name" value="ABC_transporter-like_ATP-bd"/>
</dbReference>
<dbReference type="AlphaFoldDB" id="A0A367FLJ4"/>
<dbReference type="InterPro" id="IPR015854">
    <property type="entry name" value="ABC_transpr_LolD-like"/>
</dbReference>
<reference evidence="5 6" key="1">
    <citation type="submission" date="2018-06" db="EMBL/GenBank/DDBJ databases">
        <title>Sphaerisporangium craniellae sp. nov., isolated from a marine sponge in the South China Sea.</title>
        <authorList>
            <person name="Li L."/>
        </authorList>
    </citation>
    <scope>NUCLEOTIDE SEQUENCE [LARGE SCALE GENOMIC DNA]</scope>
    <source>
        <strain evidence="5 6">CCTCC AA 208026</strain>
    </source>
</reference>
<dbReference type="InterPro" id="IPR017911">
    <property type="entry name" value="MacB-like_ATP-bd"/>
</dbReference>
<dbReference type="OrthoDB" id="9787227at2"/>
<dbReference type="InterPro" id="IPR003593">
    <property type="entry name" value="AAA+_ATPase"/>
</dbReference>
<dbReference type="RefSeq" id="WP_114028510.1">
    <property type="nucleotide sequence ID" value="NZ_QOIL01000005.1"/>
</dbReference>
<protein>
    <submittedName>
        <fullName evidence="5">ABC transporter ATP-binding protein</fullName>
    </submittedName>
</protein>
<gene>
    <name evidence="5" type="ORF">DQ384_10290</name>
</gene>
<dbReference type="PANTHER" id="PTHR24220:SF685">
    <property type="entry name" value="ABC TRANSPORTER RELATED"/>
    <property type="match status" value="1"/>
</dbReference>
<proteinExistence type="predicted"/>
<dbReference type="EMBL" id="QOIL01000005">
    <property type="protein sequence ID" value="RCG31131.1"/>
    <property type="molecule type" value="Genomic_DNA"/>
</dbReference>
<keyword evidence="3 5" id="KW-0067">ATP-binding</keyword>
<dbReference type="GO" id="GO:0005524">
    <property type="term" value="F:ATP binding"/>
    <property type="evidence" value="ECO:0007669"/>
    <property type="project" value="UniProtKB-KW"/>
</dbReference>
<dbReference type="GO" id="GO:0005886">
    <property type="term" value="C:plasma membrane"/>
    <property type="evidence" value="ECO:0007669"/>
    <property type="project" value="TreeGrafter"/>
</dbReference>